<dbReference type="Proteomes" id="UP000813824">
    <property type="component" value="Unassembled WGS sequence"/>
</dbReference>
<keyword evidence="5" id="KW-1185">Reference proteome</keyword>
<dbReference type="InterPro" id="IPR011047">
    <property type="entry name" value="Quinoprotein_ADH-like_sf"/>
</dbReference>
<dbReference type="PANTHER" id="PTHR19848">
    <property type="entry name" value="WD40 REPEAT PROTEIN"/>
    <property type="match status" value="1"/>
</dbReference>
<dbReference type="EMBL" id="JAEVFJ010000013">
    <property type="protein sequence ID" value="KAH8101103.1"/>
    <property type="molecule type" value="Genomic_DNA"/>
</dbReference>
<evidence type="ECO:0000256" key="3">
    <source>
        <dbReference type="PROSITE-ProRule" id="PRU00221"/>
    </source>
</evidence>
<dbReference type="SMART" id="SM00320">
    <property type="entry name" value="WD40"/>
    <property type="match status" value="5"/>
</dbReference>
<evidence type="ECO:0000256" key="2">
    <source>
        <dbReference type="ARBA" id="ARBA00022737"/>
    </source>
</evidence>
<name>A0A8K0XQG5_9AGAR</name>
<dbReference type="InterPro" id="IPR001680">
    <property type="entry name" value="WD40_rpt"/>
</dbReference>
<keyword evidence="2" id="KW-0677">Repeat</keyword>
<feature type="repeat" description="WD" evidence="3">
    <location>
        <begin position="159"/>
        <end position="191"/>
    </location>
</feature>
<proteinExistence type="predicted"/>
<dbReference type="Gene3D" id="2.130.10.10">
    <property type="entry name" value="YVTN repeat-like/Quinoprotein amine dehydrogenase"/>
    <property type="match status" value="2"/>
</dbReference>
<protein>
    <submittedName>
        <fullName evidence="4">Quinon protein alcohol dehydrogenase-like superfamily</fullName>
    </submittedName>
</protein>
<evidence type="ECO:0000256" key="1">
    <source>
        <dbReference type="ARBA" id="ARBA00022574"/>
    </source>
</evidence>
<dbReference type="OrthoDB" id="674604at2759"/>
<evidence type="ECO:0000313" key="5">
    <source>
        <dbReference type="Proteomes" id="UP000813824"/>
    </source>
</evidence>
<dbReference type="PROSITE" id="PS50294">
    <property type="entry name" value="WD_REPEATS_REGION"/>
    <property type="match status" value="1"/>
</dbReference>
<dbReference type="InterPro" id="IPR015943">
    <property type="entry name" value="WD40/YVTN_repeat-like_dom_sf"/>
</dbReference>
<accession>A0A8K0XQG5</accession>
<dbReference type="Pfam" id="PF00400">
    <property type="entry name" value="WD40"/>
    <property type="match status" value="2"/>
</dbReference>
<reference evidence="4" key="1">
    <citation type="journal article" date="2021" name="New Phytol.">
        <title>Evolutionary innovations through gain and loss of genes in the ectomycorrhizal Boletales.</title>
        <authorList>
            <person name="Wu G."/>
            <person name="Miyauchi S."/>
            <person name="Morin E."/>
            <person name="Kuo A."/>
            <person name="Drula E."/>
            <person name="Varga T."/>
            <person name="Kohler A."/>
            <person name="Feng B."/>
            <person name="Cao Y."/>
            <person name="Lipzen A."/>
            <person name="Daum C."/>
            <person name="Hundley H."/>
            <person name="Pangilinan J."/>
            <person name="Johnson J."/>
            <person name="Barry K."/>
            <person name="LaButti K."/>
            <person name="Ng V."/>
            <person name="Ahrendt S."/>
            <person name="Min B."/>
            <person name="Choi I.G."/>
            <person name="Park H."/>
            <person name="Plett J.M."/>
            <person name="Magnuson J."/>
            <person name="Spatafora J.W."/>
            <person name="Nagy L.G."/>
            <person name="Henrissat B."/>
            <person name="Grigoriev I.V."/>
            <person name="Yang Z.L."/>
            <person name="Xu J."/>
            <person name="Martin F.M."/>
        </authorList>
    </citation>
    <scope>NUCLEOTIDE SEQUENCE</scope>
    <source>
        <strain evidence="4">KKN 215</strain>
    </source>
</reference>
<dbReference type="PANTHER" id="PTHR19848:SF8">
    <property type="entry name" value="F-BOX AND WD REPEAT DOMAIN CONTAINING 7"/>
    <property type="match status" value="1"/>
</dbReference>
<keyword evidence="1 3" id="KW-0853">WD repeat</keyword>
<comment type="caution">
    <text evidence="4">The sequence shown here is derived from an EMBL/GenBank/DDBJ whole genome shotgun (WGS) entry which is preliminary data.</text>
</comment>
<dbReference type="AlphaFoldDB" id="A0A8K0XQG5"/>
<gene>
    <name evidence="4" type="ORF">BXZ70DRAFT_108980</name>
</gene>
<dbReference type="PROSITE" id="PS50082">
    <property type="entry name" value="WD_REPEATS_2"/>
    <property type="match status" value="2"/>
</dbReference>
<feature type="repeat" description="WD" evidence="3">
    <location>
        <begin position="320"/>
        <end position="361"/>
    </location>
</feature>
<organism evidence="4 5">
    <name type="scientific">Cristinia sonorae</name>
    <dbReference type="NCBI Taxonomy" id="1940300"/>
    <lineage>
        <taxon>Eukaryota</taxon>
        <taxon>Fungi</taxon>
        <taxon>Dikarya</taxon>
        <taxon>Basidiomycota</taxon>
        <taxon>Agaricomycotina</taxon>
        <taxon>Agaricomycetes</taxon>
        <taxon>Agaricomycetidae</taxon>
        <taxon>Agaricales</taxon>
        <taxon>Pleurotineae</taxon>
        <taxon>Stephanosporaceae</taxon>
        <taxon>Cristinia</taxon>
    </lineage>
</organism>
<evidence type="ECO:0000313" key="4">
    <source>
        <dbReference type="EMBL" id="KAH8101103.1"/>
    </source>
</evidence>
<dbReference type="SUPFAM" id="SSF50998">
    <property type="entry name" value="Quinoprotein alcohol dehydrogenase-like"/>
    <property type="match status" value="1"/>
</dbReference>
<sequence length="487" mass="53718">MSRHERSGEPHHRNVAKAMSTMAQHRFRSGDVLAALQKNVAVLILRTIRKSELWFSNPLKPPNRAEGAMCMFCVSRDGTYAATGFDSGAIRIWNLRSGQITFQARYLSGPVWSAAFSPIEVDRIAFVQDVRVVIVDLRNRTAKICVHKGDGPPRLVPWAVAFFPDGKTLATAPTYGSVNVWNVFTGDLIQILPTDPTYFIAKLEFCDIEGRLHLVCGHYFGVAMLDVEPTPSQSSHQLGWKEGIEDHSIVTVLHELDSLSLSQQEVRSTVPSAKLKEIRHNDKLVSCYSLSPDHRRVLSGSNKDTVGRICNVSDGKEVATLESSSPITAVAWSPDGNTVATGSEDGLLVIWDSTRAEVIHRVEGLSYGPKAVSAVAWSRDGKVLVWGREADGVVANISFFHLKSGQMAAEVDTYGGSIRAIHCAGTWNDDFASGESDTENQLGYLNKEEIWSVDEDGVVCRWSIENIMKQLCARSDYESPSRSRHCT</sequence>